<comment type="caution">
    <text evidence="1">The sequence shown here is derived from an EMBL/GenBank/DDBJ whole genome shotgun (WGS) entry which is preliminary data.</text>
</comment>
<protein>
    <submittedName>
        <fullName evidence="1">(Mediterranean fruit fly) hypothetical protein</fullName>
    </submittedName>
</protein>
<sequence>IARVDLTTPLSPKALPFTTLSSDPLSHRVEKPKKFFAKYCYTGIVGFFKLMRTMRKIVVVTENVTIARRYIIPSCMPIYASTSNTTTIDPALRNRHSTSDGHRKRAYSAITGSSARSIGSLFANKLDLSIACTAYPATDVSGS</sequence>
<reference evidence="1" key="1">
    <citation type="submission" date="2020-11" db="EMBL/GenBank/DDBJ databases">
        <authorList>
            <person name="Whitehead M."/>
        </authorList>
    </citation>
    <scope>NUCLEOTIDE SEQUENCE</scope>
    <source>
        <strain evidence="1">EGII</strain>
    </source>
</reference>
<dbReference type="AlphaFoldDB" id="A0A811UU13"/>
<organism evidence="1 2">
    <name type="scientific">Ceratitis capitata</name>
    <name type="common">Mediterranean fruit fly</name>
    <name type="synonym">Tephritis capitata</name>
    <dbReference type="NCBI Taxonomy" id="7213"/>
    <lineage>
        <taxon>Eukaryota</taxon>
        <taxon>Metazoa</taxon>
        <taxon>Ecdysozoa</taxon>
        <taxon>Arthropoda</taxon>
        <taxon>Hexapoda</taxon>
        <taxon>Insecta</taxon>
        <taxon>Pterygota</taxon>
        <taxon>Neoptera</taxon>
        <taxon>Endopterygota</taxon>
        <taxon>Diptera</taxon>
        <taxon>Brachycera</taxon>
        <taxon>Muscomorpha</taxon>
        <taxon>Tephritoidea</taxon>
        <taxon>Tephritidae</taxon>
        <taxon>Ceratitis</taxon>
        <taxon>Ceratitis</taxon>
    </lineage>
</organism>
<proteinExistence type="predicted"/>
<evidence type="ECO:0000313" key="1">
    <source>
        <dbReference type="EMBL" id="CAD7002164.1"/>
    </source>
</evidence>
<accession>A0A811UU13</accession>
<gene>
    <name evidence="1" type="ORF">CCAP1982_LOCUS10652</name>
</gene>
<evidence type="ECO:0000313" key="2">
    <source>
        <dbReference type="Proteomes" id="UP000606786"/>
    </source>
</evidence>
<keyword evidence="2" id="KW-1185">Reference proteome</keyword>
<name>A0A811UU13_CERCA</name>
<feature type="non-terminal residue" evidence="1">
    <location>
        <position position="143"/>
    </location>
</feature>
<dbReference type="Proteomes" id="UP000606786">
    <property type="component" value="Unassembled WGS sequence"/>
</dbReference>
<dbReference type="EMBL" id="CAJHJT010000023">
    <property type="protein sequence ID" value="CAD7002164.1"/>
    <property type="molecule type" value="Genomic_DNA"/>
</dbReference>